<sequence>MAMALKVWHCLAGRTPHPGHRADIVWWSELGNGRWLDGCDPVRRQWILVGHAIGRCDEEVSQHTYRRDMRRRVVPSTVQYCHAHTASGMLLGSIRVSIRLRRCTVHDQKKNNNKATPGVVPVRTTLTIGILTASIPSSAQWAGRELQYYVLRVACYGPQGKSVGANDCRARPHMASLSPDRIPCEHFAPNEPAHVPGGDDISPQSYCETEQPVHSLSLRSSLRLPSLPRAGLSAVRRRRPDAHLSLLRRGTTMKFGQQLPRQQVPEWASAYIDYKALKKLIKAAKASEGTNGEPDLAEFFFTLDRQLEDIDTFYNRKYAEISRRLRLLYDRYGMASKLKDGMEKEDIQDLTSTLLELRAQGRNLRWYGNINRTAFVKITKKLDKKIESSRHQSRYLSTKVDPKAFATNNKLEMDLRSINDWLQALTTIKVVDDDGSVASGSSGSIHRMGSRASLKISTAALDAMETAIAQDNTTELFGLIAAHLPNVAHDMLKGLYLDLLQRAISHKSLQCIKSILSKIPSIDADNDINKRNCLHRIVITTGRTRISQISGGFQEIVKNSNFINPAEPPTRLPGQFKVAERDPDQEPFKDDTAERLLGFILDHLSQKQRNAVLSKDTYGRTALHYAAQYGLVFATQLLMKHLQDWHLFEVSHGIDSEEWQDDEGYAPLHLAVIGGHYRTTKALLMADDCSEHTDAPLTNKHVEKSGVSLALATKANYHKIVHLLVDAGVDVNYQNEQGDTALHIAARNGHEECAKALLAAAAGEHCTKIDLPDRDFGWTPLHIASVNGHLSIVRLLLEQGADPSTKDYSGWRAIEHAALRGHIDIARYLHPLSPTPALNASPELKAQVSSSPPKGATTLAERRSNGVPKEDAKARIPEPVKSFGHRFLTDESMILVSLGTLDEKKDLKPISLEDIAIADAHATQLDTALTLVITAQGATGEPALIDLPIQGEISTTPIVFKAKDPSKVKLFFDLVPTYAGSTEKRIARAAALLSSIKPGVGSKRVTLQTDLSVPLLAGQDFDVIGSVNFNFLIISPFQHPNLNISEEKTYWTKSSTMVIGHRGLGKNVSAKTSLQLGENTIQSFITAANLGASYVEFDVQMTKDHVPVIYHDFIVSETGADVPVHTLTLEQFLALSDTPKPSRPASPPVTNGRNERNGDGDIRRVQRSYSVGAPSIEDKSNDRLKHTRDFKVKGFKGNRRGDVIQSQFTTLEEMFRTLPEEVGFNIEMKYPMLFESVEEEMDTYAVELNLFVDTVLKMVYDHRKKRNIVFSSFHPDICLLLTYKQPSIPVLFLTDAGVSPVGDIRASSLQEAIRFASRWNLLGIVSAADPFVLCPSLISVVQSSGLVCVSYGTANNDPTHSNLQADWGIDAVIVDSVARVRKGLTEKVTNGAEVASKKAPVNGVSELTKEIQNGLAVTVGNHEPRPNSTH</sequence>
<dbReference type="InterPro" id="IPR030395">
    <property type="entry name" value="GP_PDE_dom"/>
</dbReference>
<dbReference type="InterPro" id="IPR002110">
    <property type="entry name" value="Ankyrin_rpt"/>
</dbReference>
<dbReference type="InterPro" id="IPR057506">
    <property type="entry name" value="C2_GPCPD1"/>
</dbReference>
<evidence type="ECO:0000256" key="5">
    <source>
        <dbReference type="SAM" id="MobiDB-lite"/>
    </source>
</evidence>
<dbReference type="InterPro" id="IPR004331">
    <property type="entry name" value="SPX_dom"/>
</dbReference>
<name>A0A6A6FUU5_9PEZI</name>
<dbReference type="OrthoDB" id="197419at2759"/>
<evidence type="ECO:0000313" key="9">
    <source>
        <dbReference type="Proteomes" id="UP000799539"/>
    </source>
</evidence>
<dbReference type="PROSITE" id="PS50297">
    <property type="entry name" value="ANK_REP_REGION"/>
    <property type="match status" value="3"/>
</dbReference>
<feature type="repeat" description="ANK" evidence="4">
    <location>
        <begin position="663"/>
        <end position="684"/>
    </location>
</feature>
<proteinExistence type="predicted"/>
<dbReference type="GO" id="GO:0047389">
    <property type="term" value="F:glycerophosphocholine phosphodiesterase activity"/>
    <property type="evidence" value="ECO:0007669"/>
    <property type="project" value="TreeGrafter"/>
</dbReference>
<dbReference type="Proteomes" id="UP000799539">
    <property type="component" value="Unassembled WGS sequence"/>
</dbReference>
<dbReference type="Gene3D" id="1.25.40.20">
    <property type="entry name" value="Ankyrin repeat-containing domain"/>
    <property type="match status" value="2"/>
</dbReference>
<dbReference type="PROSITE" id="PS50088">
    <property type="entry name" value="ANK_REPEAT"/>
    <property type="match status" value="4"/>
</dbReference>
<dbReference type="Pfam" id="PF03009">
    <property type="entry name" value="GDPD"/>
    <property type="match status" value="1"/>
</dbReference>
<keyword evidence="3 4" id="KW-0040">ANK repeat</keyword>
<dbReference type="EMBL" id="ML992663">
    <property type="protein sequence ID" value="KAF2217197.1"/>
    <property type="molecule type" value="Genomic_DNA"/>
</dbReference>
<dbReference type="Pfam" id="PF12796">
    <property type="entry name" value="Ank_2"/>
    <property type="match status" value="2"/>
</dbReference>
<evidence type="ECO:0000259" key="6">
    <source>
        <dbReference type="PROSITE" id="PS51382"/>
    </source>
</evidence>
<feature type="region of interest" description="Disordered" evidence="5">
    <location>
        <begin position="842"/>
        <end position="872"/>
    </location>
</feature>
<dbReference type="InterPro" id="IPR017946">
    <property type="entry name" value="PLC-like_Pdiesterase_TIM-brl"/>
</dbReference>
<dbReference type="Pfam" id="PF25329">
    <property type="entry name" value="C2_GDE1"/>
    <property type="match status" value="1"/>
</dbReference>
<accession>A0A6A6FUU5</accession>
<evidence type="ECO:0000256" key="1">
    <source>
        <dbReference type="ARBA" id="ARBA00022737"/>
    </source>
</evidence>
<evidence type="ECO:0000256" key="2">
    <source>
        <dbReference type="ARBA" id="ARBA00022801"/>
    </source>
</evidence>
<keyword evidence="2" id="KW-0378">Hydrolase</keyword>
<dbReference type="PROSITE" id="PS51704">
    <property type="entry name" value="GP_PDE"/>
    <property type="match status" value="1"/>
</dbReference>
<evidence type="ECO:0000313" key="8">
    <source>
        <dbReference type="EMBL" id="KAF2217197.1"/>
    </source>
</evidence>
<dbReference type="PRINTS" id="PR01415">
    <property type="entry name" value="ANKYRIN"/>
</dbReference>
<evidence type="ECO:0000256" key="4">
    <source>
        <dbReference type="PROSITE-ProRule" id="PRU00023"/>
    </source>
</evidence>
<dbReference type="InterPro" id="IPR036770">
    <property type="entry name" value="Ankyrin_rpt-contain_sf"/>
</dbReference>
<keyword evidence="9" id="KW-1185">Reference proteome</keyword>
<dbReference type="GO" id="GO:0046475">
    <property type="term" value="P:glycerophospholipid catabolic process"/>
    <property type="evidence" value="ECO:0007669"/>
    <property type="project" value="TreeGrafter"/>
</dbReference>
<feature type="compositionally biased region" description="Basic and acidic residues" evidence="5">
    <location>
        <begin position="860"/>
        <end position="872"/>
    </location>
</feature>
<feature type="repeat" description="ANK" evidence="4">
    <location>
        <begin position="776"/>
        <end position="808"/>
    </location>
</feature>
<feature type="region of interest" description="Disordered" evidence="5">
    <location>
        <begin position="1135"/>
        <end position="1167"/>
    </location>
</feature>
<dbReference type="InterPro" id="IPR051578">
    <property type="entry name" value="GDPD"/>
</dbReference>
<feature type="repeat" description="ANK" evidence="4">
    <location>
        <begin position="737"/>
        <end position="762"/>
    </location>
</feature>
<feature type="compositionally biased region" description="Basic and acidic residues" evidence="5">
    <location>
        <begin position="1153"/>
        <end position="1164"/>
    </location>
</feature>
<evidence type="ECO:0000256" key="3">
    <source>
        <dbReference type="ARBA" id="ARBA00023043"/>
    </source>
</evidence>
<keyword evidence="1" id="KW-0677">Repeat</keyword>
<evidence type="ECO:0000259" key="7">
    <source>
        <dbReference type="PROSITE" id="PS51704"/>
    </source>
</evidence>
<dbReference type="Pfam" id="PF03105">
    <property type="entry name" value="SPX"/>
    <property type="match status" value="1"/>
</dbReference>
<organism evidence="8 9">
    <name type="scientific">Cercospora zeae-maydis SCOH1-5</name>
    <dbReference type="NCBI Taxonomy" id="717836"/>
    <lineage>
        <taxon>Eukaryota</taxon>
        <taxon>Fungi</taxon>
        <taxon>Dikarya</taxon>
        <taxon>Ascomycota</taxon>
        <taxon>Pezizomycotina</taxon>
        <taxon>Dothideomycetes</taxon>
        <taxon>Dothideomycetidae</taxon>
        <taxon>Mycosphaerellales</taxon>
        <taxon>Mycosphaerellaceae</taxon>
        <taxon>Cercospora</taxon>
    </lineage>
</organism>
<dbReference type="PANTHER" id="PTHR22958:SF1">
    <property type="entry name" value="GLYCEROPHOSPHOCHOLINE PHOSPHODIESTERASE GPCPD1"/>
    <property type="match status" value="1"/>
</dbReference>
<dbReference type="Gene3D" id="3.20.20.190">
    <property type="entry name" value="Phosphatidylinositol (PI) phosphodiesterase"/>
    <property type="match status" value="1"/>
</dbReference>
<feature type="repeat" description="ANK" evidence="4">
    <location>
        <begin position="704"/>
        <end position="736"/>
    </location>
</feature>
<dbReference type="CDD" id="cd14484">
    <property type="entry name" value="SPX_GDE1_like"/>
    <property type="match status" value="1"/>
</dbReference>
<protein>
    <recommendedName>
        <fullName evidence="10">GP-PDE domain-containing protein</fullName>
    </recommendedName>
</protein>
<dbReference type="PROSITE" id="PS51382">
    <property type="entry name" value="SPX"/>
    <property type="match status" value="1"/>
</dbReference>
<evidence type="ECO:0008006" key="10">
    <source>
        <dbReference type="Google" id="ProtNLM"/>
    </source>
</evidence>
<feature type="domain" description="GP-PDE" evidence="7">
    <location>
        <begin position="1056"/>
        <end position="1384"/>
    </location>
</feature>
<dbReference type="PANTHER" id="PTHR22958">
    <property type="entry name" value="GLYCEROPHOSPHORYL DIESTER PHOSPHODIESTERASE"/>
    <property type="match status" value="1"/>
</dbReference>
<reference evidence="8" key="1">
    <citation type="journal article" date="2020" name="Stud. Mycol.">
        <title>101 Dothideomycetes genomes: a test case for predicting lifestyles and emergence of pathogens.</title>
        <authorList>
            <person name="Haridas S."/>
            <person name="Albert R."/>
            <person name="Binder M."/>
            <person name="Bloem J."/>
            <person name="Labutti K."/>
            <person name="Salamov A."/>
            <person name="Andreopoulos B."/>
            <person name="Baker S."/>
            <person name="Barry K."/>
            <person name="Bills G."/>
            <person name="Bluhm B."/>
            <person name="Cannon C."/>
            <person name="Castanera R."/>
            <person name="Culley D."/>
            <person name="Daum C."/>
            <person name="Ezra D."/>
            <person name="Gonzalez J."/>
            <person name="Henrissat B."/>
            <person name="Kuo A."/>
            <person name="Liang C."/>
            <person name="Lipzen A."/>
            <person name="Lutzoni F."/>
            <person name="Magnuson J."/>
            <person name="Mondo S."/>
            <person name="Nolan M."/>
            <person name="Ohm R."/>
            <person name="Pangilinan J."/>
            <person name="Park H.-J."/>
            <person name="Ramirez L."/>
            <person name="Alfaro M."/>
            <person name="Sun H."/>
            <person name="Tritt A."/>
            <person name="Yoshinaga Y."/>
            <person name="Zwiers L.-H."/>
            <person name="Turgeon B."/>
            <person name="Goodwin S."/>
            <person name="Spatafora J."/>
            <person name="Crous P."/>
            <person name="Grigoriev I."/>
        </authorList>
    </citation>
    <scope>NUCLEOTIDE SEQUENCE</scope>
    <source>
        <strain evidence="8">SCOH1-5</strain>
    </source>
</reference>
<feature type="domain" description="SPX" evidence="6">
    <location>
        <begin position="253"/>
        <end position="396"/>
    </location>
</feature>
<dbReference type="SUPFAM" id="SSF48403">
    <property type="entry name" value="Ankyrin repeat"/>
    <property type="match status" value="1"/>
</dbReference>
<dbReference type="SUPFAM" id="SSF51695">
    <property type="entry name" value="PLC-like phosphodiesterases"/>
    <property type="match status" value="1"/>
</dbReference>
<gene>
    <name evidence="8" type="ORF">CERZMDRAFT_81147</name>
</gene>
<dbReference type="SMART" id="SM00248">
    <property type="entry name" value="ANK"/>
    <property type="match status" value="7"/>
</dbReference>